<protein>
    <submittedName>
        <fullName evidence="2">Metal-dependent hydrolase, endonuclease/exonuclease/phosphatase family</fullName>
    </submittedName>
</protein>
<accession>A0A2H1K2M6</accession>
<dbReference type="Gene3D" id="3.60.10.10">
    <property type="entry name" value="Endonuclease/exonuclease/phosphatase"/>
    <property type="match status" value="1"/>
</dbReference>
<evidence type="ECO:0000313" key="2">
    <source>
        <dbReference type="EMBL" id="SMX93818.1"/>
    </source>
</evidence>
<sequence length="316" mass="34030">MRVGTWNVENLFTPGAGYGPSEQSVFTEKIAGLAATITDAGLDVVAVQEIGDEDAFAALIDALGTGWSGELSTKFATPHTIRNGILSRLPVETVSEHDQIPDELQGVPVDDNQTALTAMGRGALHIRVPTPEGVGVDVVSVHLKSKLITYPGGRFTPRDEAERARYAAYGLYRRAAEAVAVRGFADELIDGEGDRRHVVVTGDFNDEVQAATTQIIHGPPGSEIGTPGENRPDQGDAWRLFNLAPLIPEELRFSRVYRGRGELIDHLFVTNATRQIVTEATTLTGGEPLASIDDLPNTRRDSPYSDHALVVATLDL</sequence>
<keyword evidence="2" id="KW-0540">Nuclease</keyword>
<proteinExistence type="predicted"/>
<evidence type="ECO:0000259" key="1">
    <source>
        <dbReference type="Pfam" id="PF03372"/>
    </source>
</evidence>
<dbReference type="EMBL" id="FXZC01000006">
    <property type="protein sequence ID" value="SMX93818.1"/>
    <property type="molecule type" value="Genomic_DNA"/>
</dbReference>
<dbReference type="PANTHER" id="PTHR42834">
    <property type="entry name" value="ENDONUCLEASE/EXONUCLEASE/PHOSPHATASE FAMILY PROTEIN (AFU_ORTHOLOGUE AFUA_3G09210)"/>
    <property type="match status" value="1"/>
</dbReference>
<dbReference type="GO" id="GO:0004527">
    <property type="term" value="F:exonuclease activity"/>
    <property type="evidence" value="ECO:0007669"/>
    <property type="project" value="UniProtKB-KW"/>
</dbReference>
<dbReference type="AlphaFoldDB" id="A0A2H1K2M6"/>
<dbReference type="Pfam" id="PF03372">
    <property type="entry name" value="Exo_endo_phos"/>
    <property type="match status" value="1"/>
</dbReference>
<reference evidence="2 3" key="1">
    <citation type="submission" date="2017-03" db="EMBL/GenBank/DDBJ databases">
        <authorList>
            <person name="Afonso C.L."/>
            <person name="Miller P.J."/>
            <person name="Scott M.A."/>
            <person name="Spackman E."/>
            <person name="Goraichik I."/>
            <person name="Dimitrov K.M."/>
            <person name="Suarez D.L."/>
            <person name="Swayne D.E."/>
        </authorList>
    </citation>
    <scope>NUCLEOTIDE SEQUENCE [LARGE SCALE GENOMIC DNA]</scope>
    <source>
        <strain evidence="2 3">CIP 102111</strain>
    </source>
</reference>
<keyword evidence="2" id="KW-0255">Endonuclease</keyword>
<organism evidence="2 3">
    <name type="scientific">Brevibacterium casei CIP 102111</name>
    <dbReference type="NCBI Taxonomy" id="1255625"/>
    <lineage>
        <taxon>Bacteria</taxon>
        <taxon>Bacillati</taxon>
        <taxon>Actinomycetota</taxon>
        <taxon>Actinomycetes</taxon>
        <taxon>Micrococcales</taxon>
        <taxon>Brevibacteriaceae</taxon>
        <taxon>Brevibacterium</taxon>
    </lineage>
</organism>
<dbReference type="Proteomes" id="UP000234333">
    <property type="component" value="Unassembled WGS sequence"/>
</dbReference>
<evidence type="ECO:0000313" key="3">
    <source>
        <dbReference type="Proteomes" id="UP000234333"/>
    </source>
</evidence>
<keyword evidence="2" id="KW-0378">Hydrolase</keyword>
<dbReference type="PANTHER" id="PTHR42834:SF1">
    <property type="entry name" value="ENDONUCLEASE_EXONUCLEASE_PHOSPHATASE FAMILY PROTEIN (AFU_ORTHOLOGUE AFUA_3G09210)"/>
    <property type="match status" value="1"/>
</dbReference>
<name>A0A2H1K2M6_9MICO</name>
<dbReference type="InterPro" id="IPR036691">
    <property type="entry name" value="Endo/exonu/phosph_ase_sf"/>
</dbReference>
<feature type="domain" description="Endonuclease/exonuclease/phosphatase" evidence="1">
    <location>
        <begin position="4"/>
        <end position="307"/>
    </location>
</feature>
<gene>
    <name evidence="2" type="ORF">BC102111_02818</name>
</gene>
<dbReference type="SUPFAM" id="SSF56219">
    <property type="entry name" value="DNase I-like"/>
    <property type="match status" value="1"/>
</dbReference>
<dbReference type="GO" id="GO:0004519">
    <property type="term" value="F:endonuclease activity"/>
    <property type="evidence" value="ECO:0007669"/>
    <property type="project" value="UniProtKB-KW"/>
</dbReference>
<dbReference type="InterPro" id="IPR005135">
    <property type="entry name" value="Endo/exonuclease/phosphatase"/>
</dbReference>
<keyword evidence="2" id="KW-0269">Exonuclease</keyword>